<evidence type="ECO:0000313" key="2">
    <source>
        <dbReference type="Proteomes" id="UP000515158"/>
    </source>
</evidence>
<protein>
    <submittedName>
        <fullName evidence="3">Uncharacterized protein LOC117645084</fullName>
    </submittedName>
</protein>
<sequence>MDSNGGTGRANAALSAESARNGTGAAGPSRRSNQNPSSPSASPPVTRGVKRKSGDNQVRQRKLDTALARAMYATGVPLTKLANPYWSKFFALLQYAPPTPDELSNALLEQEYKQCQAKTEELTHKADCLGIMAGYFPNVRLDSIINIIVTTPQPAIWTQKNYLGNRGKDEIGNELLTAINKIGSQKFWLLVTNCNEDGYAADKVIEKYSHITQVKCASQCWDLLVGDLICSVPEFTVRFLQARDIVKHFKFCSERLAVFKENQAEIYGESARTLKRPGAISWAQGVRMMISVIENQEALRESVQTAPDIDENIKNHVLEEDFWKEIRCFSEILTRIHAAITYIAGTQARLSDVYHIHVLIIEWVRSNLSKLGLRERARQVDDVLIESMGNLVAPIHLAAYLLDDRYEGRGLDSEGERQARECIGSLRSHPGLEAVEEDKKEDRIAQSIISMPPSAAECGRRRSEHAFIHSKARNRLTDDRAAKLVKIRCTLQADLSKRKSSGRAPMTVQQLEEYFARYPEIAEVAADSEDEEEREVLPPLKRQTRIDEYFPSRAPNSSRASSECVALSSAERSSSGIIKFFRKS</sequence>
<dbReference type="SUPFAM" id="SSF53098">
    <property type="entry name" value="Ribonuclease H-like"/>
    <property type="match status" value="1"/>
</dbReference>
<keyword evidence="2" id="KW-1185">Reference proteome</keyword>
<dbReference type="RefSeq" id="XP_034240889.1">
    <property type="nucleotide sequence ID" value="XM_034384998.1"/>
</dbReference>
<dbReference type="OrthoDB" id="8196486at2759"/>
<evidence type="ECO:0000256" key="1">
    <source>
        <dbReference type="SAM" id="MobiDB-lite"/>
    </source>
</evidence>
<proteinExistence type="predicted"/>
<reference evidence="3" key="1">
    <citation type="submission" date="2025-08" db="UniProtKB">
        <authorList>
            <consortium name="RefSeq"/>
        </authorList>
    </citation>
    <scope>IDENTIFICATION</scope>
    <source>
        <tissue evidence="3">Total insect</tissue>
    </source>
</reference>
<dbReference type="InterPro" id="IPR012337">
    <property type="entry name" value="RNaseH-like_sf"/>
</dbReference>
<feature type="compositionally biased region" description="Low complexity" evidence="1">
    <location>
        <begin position="28"/>
        <end position="44"/>
    </location>
</feature>
<evidence type="ECO:0000313" key="3">
    <source>
        <dbReference type="RefSeq" id="XP_034240889.1"/>
    </source>
</evidence>
<name>A0A6P8ZMN0_THRPL</name>
<gene>
    <name evidence="3" type="primary">LOC117645084</name>
</gene>
<dbReference type="KEGG" id="tpal:117645084"/>
<organism evidence="3">
    <name type="scientific">Thrips palmi</name>
    <name type="common">Melon thrips</name>
    <dbReference type="NCBI Taxonomy" id="161013"/>
    <lineage>
        <taxon>Eukaryota</taxon>
        <taxon>Metazoa</taxon>
        <taxon>Ecdysozoa</taxon>
        <taxon>Arthropoda</taxon>
        <taxon>Hexapoda</taxon>
        <taxon>Insecta</taxon>
        <taxon>Pterygota</taxon>
        <taxon>Neoptera</taxon>
        <taxon>Paraneoptera</taxon>
        <taxon>Thysanoptera</taxon>
        <taxon>Terebrantia</taxon>
        <taxon>Thripoidea</taxon>
        <taxon>Thripidae</taxon>
        <taxon>Thrips</taxon>
    </lineage>
</organism>
<dbReference type="GeneID" id="117645084"/>
<accession>A0A6P8ZMN0</accession>
<feature type="region of interest" description="Disordered" evidence="1">
    <location>
        <begin position="1"/>
        <end position="60"/>
    </location>
</feature>
<dbReference type="AlphaFoldDB" id="A0A6P8ZMN0"/>
<dbReference type="Proteomes" id="UP000515158">
    <property type="component" value="Unplaced"/>
</dbReference>
<dbReference type="InParanoid" id="A0A6P8ZMN0"/>